<protein>
    <submittedName>
        <fullName evidence="2">Uncharacterized protein</fullName>
    </submittedName>
</protein>
<feature type="compositionally biased region" description="Polar residues" evidence="1">
    <location>
        <begin position="73"/>
        <end position="84"/>
    </location>
</feature>
<proteinExistence type="predicted"/>
<dbReference type="Proteomes" id="UP001318860">
    <property type="component" value="Unassembled WGS sequence"/>
</dbReference>
<reference evidence="2 3" key="1">
    <citation type="journal article" date="2021" name="Comput. Struct. Biotechnol. J.">
        <title>De novo genome assembly of the potent medicinal plant Rehmannia glutinosa using nanopore technology.</title>
        <authorList>
            <person name="Ma L."/>
            <person name="Dong C."/>
            <person name="Song C."/>
            <person name="Wang X."/>
            <person name="Zheng X."/>
            <person name="Niu Y."/>
            <person name="Chen S."/>
            <person name="Feng W."/>
        </authorList>
    </citation>
    <scope>NUCLEOTIDE SEQUENCE [LARGE SCALE GENOMIC DNA]</scope>
    <source>
        <strain evidence="2">DH-2019</strain>
    </source>
</reference>
<dbReference type="EMBL" id="JABTTQ020002024">
    <property type="protein sequence ID" value="KAK6126669.1"/>
    <property type="molecule type" value="Genomic_DNA"/>
</dbReference>
<feature type="region of interest" description="Disordered" evidence="1">
    <location>
        <begin position="335"/>
        <end position="388"/>
    </location>
</feature>
<dbReference type="PANTHER" id="PTHR36072:SF2">
    <property type="entry name" value="OS01G0531000 PROTEIN"/>
    <property type="match status" value="1"/>
</dbReference>
<evidence type="ECO:0000256" key="1">
    <source>
        <dbReference type="SAM" id="MobiDB-lite"/>
    </source>
</evidence>
<accession>A0ABR0UVF4</accession>
<evidence type="ECO:0000313" key="2">
    <source>
        <dbReference type="EMBL" id="KAK6126669.1"/>
    </source>
</evidence>
<feature type="compositionally biased region" description="Basic residues" evidence="1">
    <location>
        <begin position="335"/>
        <end position="344"/>
    </location>
</feature>
<organism evidence="2 3">
    <name type="scientific">Rehmannia glutinosa</name>
    <name type="common">Chinese foxglove</name>
    <dbReference type="NCBI Taxonomy" id="99300"/>
    <lineage>
        <taxon>Eukaryota</taxon>
        <taxon>Viridiplantae</taxon>
        <taxon>Streptophyta</taxon>
        <taxon>Embryophyta</taxon>
        <taxon>Tracheophyta</taxon>
        <taxon>Spermatophyta</taxon>
        <taxon>Magnoliopsida</taxon>
        <taxon>eudicotyledons</taxon>
        <taxon>Gunneridae</taxon>
        <taxon>Pentapetalae</taxon>
        <taxon>asterids</taxon>
        <taxon>lamiids</taxon>
        <taxon>Lamiales</taxon>
        <taxon>Orobanchaceae</taxon>
        <taxon>Rehmannieae</taxon>
        <taxon>Rehmannia</taxon>
    </lineage>
</organism>
<gene>
    <name evidence="2" type="ORF">DH2020_039587</name>
</gene>
<dbReference type="InterPro" id="IPR007175">
    <property type="entry name" value="Rpr2/Snm1/Rpp21"/>
</dbReference>
<dbReference type="PANTHER" id="PTHR36072">
    <property type="entry name" value="OS01G0541600 PROTEIN"/>
    <property type="match status" value="1"/>
</dbReference>
<dbReference type="Pfam" id="PF04032">
    <property type="entry name" value="Rpr2"/>
    <property type="match status" value="1"/>
</dbReference>
<evidence type="ECO:0000313" key="3">
    <source>
        <dbReference type="Proteomes" id="UP001318860"/>
    </source>
</evidence>
<sequence length="401" mass="44380">MYSYNRGVLYKEDQIFFSLMHLSSHRKKRNRSAAKKVAEPETSLTAGDEEKSKQASSKRRKKSWTSLKEIAQSGGNDIGNNLAISNRKPRCMPQSSSSHQYFNHMGGRGKKKGLNATPGSQPRVSMTLREESSGKKHGNVNAKTMCKLDHLKSLAVWAATEASFPSLGAFLGSVWLSRPRPWAFALTHLCLCAKGSDDALLFNRCESILQPGSNCTVRIEKNKSKTRHKRKKSNPTTQNNVVYRCHFCSHRNLMRGTPKGYVKEICPPKAKPTLKLETAKFSVGKCPSSAKATTNTAKVNKVDIVDLPTVDGQNLETSSPATPLPTTFLSLLDSKRRKRNRSGAKKVAEPETSFTAGDEEKSKQASSKRRKKSWTSLKEIAQSGGNDIGNNFTNLTIPFFV</sequence>
<keyword evidence="3" id="KW-1185">Reference proteome</keyword>
<feature type="region of interest" description="Disordered" evidence="1">
    <location>
        <begin position="27"/>
        <end position="139"/>
    </location>
</feature>
<comment type="caution">
    <text evidence="2">The sequence shown here is derived from an EMBL/GenBank/DDBJ whole genome shotgun (WGS) entry which is preliminary data.</text>
</comment>
<name>A0ABR0UVF4_REHGL</name>